<sequence>MKTLYKTYGILLLLLISLSCKNSSDENHSVPENKTNAQISPEVDEHADDEQSDHIELSSTQLADLNITIDTISNRNMSGFIQVNGTLGVPPQNEAVITTTIGANISQIKVIEGDYVTKGQVVAYITHPDIITIQTDYLQTLNKLSFLEQDFKRQQTLYDQGVASGRDYQQAKSTYNSTSGLAKGYESQLRLLGLSPQRVKAGNISESAPLHSPINGYIEKVFVKTGQFSQPQTALMDIVNTEHIHLDLMVYEKDVTKVKNGQTVRFKVESLGNTELTAEIYSVGKAFEDGPKALHIHAEIENKDKKLIPGMYVNAQIITKNTTEKAIAESAVFQDGAYSYVFVAKKVNETIWKFTPEEVIIKNTVNGYSSFQFKNEQKSSVLVAQSGAYYLISELKKGDAEHSH</sequence>
<dbReference type="EMBL" id="VSKM01000014">
    <property type="protein sequence ID" value="TYB71805.1"/>
    <property type="molecule type" value="Genomic_DNA"/>
</dbReference>
<dbReference type="InterPro" id="IPR051909">
    <property type="entry name" value="MFP_Cation_Efflux"/>
</dbReference>
<dbReference type="Gene3D" id="2.40.30.170">
    <property type="match status" value="1"/>
</dbReference>
<dbReference type="NCBIfam" id="TIGR01730">
    <property type="entry name" value="RND_mfp"/>
    <property type="match status" value="1"/>
</dbReference>
<dbReference type="PROSITE" id="PS51257">
    <property type="entry name" value="PROKAR_LIPOPROTEIN"/>
    <property type="match status" value="1"/>
</dbReference>
<evidence type="ECO:0000313" key="7">
    <source>
        <dbReference type="Proteomes" id="UP000323324"/>
    </source>
</evidence>
<dbReference type="GO" id="GO:0060003">
    <property type="term" value="P:copper ion export"/>
    <property type="evidence" value="ECO:0007669"/>
    <property type="project" value="TreeGrafter"/>
</dbReference>
<dbReference type="Gene3D" id="2.40.50.100">
    <property type="match status" value="1"/>
</dbReference>
<dbReference type="RefSeq" id="WP_148370641.1">
    <property type="nucleotide sequence ID" value="NZ_VSKM01000014.1"/>
</dbReference>
<dbReference type="InterPro" id="IPR058792">
    <property type="entry name" value="Beta-barrel_RND_2"/>
</dbReference>
<dbReference type="Pfam" id="PF25954">
    <property type="entry name" value="Beta-barrel_RND_2"/>
    <property type="match status" value="1"/>
</dbReference>
<dbReference type="GO" id="GO:0022857">
    <property type="term" value="F:transmembrane transporter activity"/>
    <property type="evidence" value="ECO:0007669"/>
    <property type="project" value="InterPro"/>
</dbReference>
<dbReference type="GO" id="GO:0016020">
    <property type="term" value="C:membrane"/>
    <property type="evidence" value="ECO:0007669"/>
    <property type="project" value="InterPro"/>
</dbReference>
<dbReference type="GO" id="GO:0015679">
    <property type="term" value="P:plasma membrane copper ion transport"/>
    <property type="evidence" value="ECO:0007669"/>
    <property type="project" value="TreeGrafter"/>
</dbReference>
<comment type="caution">
    <text evidence="6">The sequence shown here is derived from an EMBL/GenBank/DDBJ whole genome shotgun (WGS) entry which is preliminary data.</text>
</comment>
<feature type="signal peptide" evidence="4">
    <location>
        <begin position="1"/>
        <end position="24"/>
    </location>
</feature>
<evidence type="ECO:0000256" key="2">
    <source>
        <dbReference type="ARBA" id="ARBA00022448"/>
    </source>
</evidence>
<feature type="domain" description="CusB-like beta-barrel" evidence="5">
    <location>
        <begin position="246"/>
        <end position="319"/>
    </location>
</feature>
<feature type="region of interest" description="Disordered" evidence="3">
    <location>
        <begin position="25"/>
        <end position="51"/>
    </location>
</feature>
<name>A0A8H2QDT5_9FLAO</name>
<dbReference type="PANTHER" id="PTHR30097">
    <property type="entry name" value="CATION EFFLUX SYSTEM PROTEIN CUSB"/>
    <property type="match status" value="1"/>
</dbReference>
<dbReference type="GO" id="GO:0030313">
    <property type="term" value="C:cell envelope"/>
    <property type="evidence" value="ECO:0007669"/>
    <property type="project" value="TreeGrafter"/>
</dbReference>
<dbReference type="InterPro" id="IPR006143">
    <property type="entry name" value="RND_pump_MFP"/>
</dbReference>
<accession>A0A8H2QDT5</accession>
<keyword evidence="7" id="KW-1185">Reference proteome</keyword>
<dbReference type="SUPFAM" id="SSF111369">
    <property type="entry name" value="HlyD-like secretion proteins"/>
    <property type="match status" value="1"/>
</dbReference>
<reference evidence="6 7" key="1">
    <citation type="submission" date="2019-08" db="EMBL/GenBank/DDBJ databases">
        <title>Genomes of Antarctic Bizionia species.</title>
        <authorList>
            <person name="Bowman J.P."/>
        </authorList>
    </citation>
    <scope>NUCLEOTIDE SEQUENCE [LARGE SCALE GENOMIC DNA]</scope>
    <source>
        <strain evidence="6 7">HFD</strain>
    </source>
</reference>
<protein>
    <submittedName>
        <fullName evidence="6">Efflux RND transporter periplasmic adaptor subunit</fullName>
    </submittedName>
</protein>
<evidence type="ECO:0000313" key="6">
    <source>
        <dbReference type="EMBL" id="TYB71805.1"/>
    </source>
</evidence>
<dbReference type="PANTHER" id="PTHR30097:SF4">
    <property type="entry name" value="SLR6042 PROTEIN"/>
    <property type="match status" value="1"/>
</dbReference>
<gene>
    <name evidence="6" type="ORF">ES676_12395</name>
</gene>
<feature type="chain" id="PRO_5034021559" evidence="4">
    <location>
        <begin position="25"/>
        <end position="404"/>
    </location>
</feature>
<dbReference type="Proteomes" id="UP000323324">
    <property type="component" value="Unassembled WGS sequence"/>
</dbReference>
<organism evidence="6 7">
    <name type="scientific">Bizionia saleffrena</name>
    <dbReference type="NCBI Taxonomy" id="291189"/>
    <lineage>
        <taxon>Bacteria</taxon>
        <taxon>Pseudomonadati</taxon>
        <taxon>Bacteroidota</taxon>
        <taxon>Flavobacteriia</taxon>
        <taxon>Flavobacteriales</taxon>
        <taxon>Flavobacteriaceae</taxon>
        <taxon>Bizionia</taxon>
    </lineage>
</organism>
<keyword evidence="4" id="KW-0732">Signal</keyword>
<proteinExistence type="inferred from homology"/>
<evidence type="ECO:0000256" key="1">
    <source>
        <dbReference type="ARBA" id="ARBA00009477"/>
    </source>
</evidence>
<evidence type="ECO:0000256" key="4">
    <source>
        <dbReference type="SAM" id="SignalP"/>
    </source>
</evidence>
<evidence type="ECO:0000256" key="3">
    <source>
        <dbReference type="SAM" id="MobiDB-lite"/>
    </source>
</evidence>
<dbReference type="FunFam" id="2.40.30.170:FF:000010">
    <property type="entry name" value="Efflux RND transporter periplasmic adaptor subunit"/>
    <property type="match status" value="1"/>
</dbReference>
<dbReference type="AlphaFoldDB" id="A0A8H2QDT5"/>
<evidence type="ECO:0000259" key="5">
    <source>
        <dbReference type="Pfam" id="PF25954"/>
    </source>
</evidence>
<comment type="similarity">
    <text evidence="1">Belongs to the membrane fusion protein (MFP) (TC 8.A.1) family.</text>
</comment>
<keyword evidence="2" id="KW-0813">Transport</keyword>